<dbReference type="EMBL" id="DS499603">
    <property type="protein sequence ID" value="EDP47382.1"/>
    <property type="molecule type" value="Genomic_DNA"/>
</dbReference>
<dbReference type="GO" id="GO:0004301">
    <property type="term" value="F:epoxide hydrolase activity"/>
    <property type="evidence" value="ECO:0007669"/>
    <property type="project" value="TreeGrafter"/>
</dbReference>
<accession>B0YEN8</accession>
<feature type="region of interest" description="Disordered" evidence="3">
    <location>
        <begin position="1"/>
        <end position="21"/>
    </location>
</feature>
<organism evidence="4 5">
    <name type="scientific">Aspergillus fumigatus (strain CBS 144.89 / FGSC A1163 / CEA10)</name>
    <name type="common">Neosartorya fumigata</name>
    <dbReference type="NCBI Taxonomy" id="451804"/>
    <lineage>
        <taxon>Eukaryota</taxon>
        <taxon>Fungi</taxon>
        <taxon>Dikarya</taxon>
        <taxon>Ascomycota</taxon>
        <taxon>Pezizomycotina</taxon>
        <taxon>Eurotiomycetes</taxon>
        <taxon>Eurotiomycetidae</taxon>
        <taxon>Eurotiales</taxon>
        <taxon>Aspergillaceae</taxon>
        <taxon>Aspergillus</taxon>
        <taxon>Aspergillus subgen. Fumigati</taxon>
    </lineage>
</organism>
<dbReference type="PhylomeDB" id="B0YEN8"/>
<dbReference type="SUPFAM" id="SSF53474">
    <property type="entry name" value="alpha/beta-Hydrolases"/>
    <property type="match status" value="1"/>
</dbReference>
<dbReference type="Proteomes" id="UP000001699">
    <property type="component" value="Unassembled WGS sequence"/>
</dbReference>
<dbReference type="PANTHER" id="PTHR21661">
    <property type="entry name" value="EPOXIDE HYDROLASE 1-RELATED"/>
    <property type="match status" value="1"/>
</dbReference>
<evidence type="ECO:0000313" key="4">
    <source>
        <dbReference type="EMBL" id="EDP47382.1"/>
    </source>
</evidence>
<dbReference type="GO" id="GO:0097176">
    <property type="term" value="P:epoxide metabolic process"/>
    <property type="evidence" value="ECO:0007669"/>
    <property type="project" value="TreeGrafter"/>
</dbReference>
<evidence type="ECO:0000256" key="2">
    <source>
        <dbReference type="ARBA" id="ARBA00022801"/>
    </source>
</evidence>
<evidence type="ECO:0000313" key="5">
    <source>
        <dbReference type="Proteomes" id="UP000001699"/>
    </source>
</evidence>
<dbReference type="HOGENOM" id="CLU_1389911_0_0_1"/>
<dbReference type="Gene3D" id="3.40.50.1820">
    <property type="entry name" value="alpha/beta hydrolase"/>
    <property type="match status" value="1"/>
</dbReference>
<sequence>MEPPEGAADTTLTDQEKRGRRADERLPHFRQNLCIRARNQTQHHWARSVQQPNCLACLVPTLTYYKDHTMSHNDHRCGKNFLDWVNDSLPLDTILEFVSLYWFTKSFPRAIYPYREAPHDADAMHDRLYIQKPLGFSYFPNEIIPAPKAWVSTTGNLVFWRQHDKGGHFAALERPHDLKAALSAFVEQVWPEVASK</sequence>
<proteinExistence type="inferred from homology"/>
<dbReference type="PANTHER" id="PTHR21661:SF39">
    <property type="entry name" value="HYDROLASE, PUTATIVE (AFU_ORTHOLOGUE AFUA_3G08960)-RELATED"/>
    <property type="match status" value="1"/>
</dbReference>
<protein>
    <submittedName>
        <fullName evidence="4">Epoxide hydrolase, putative</fullName>
    </submittedName>
</protein>
<evidence type="ECO:0000256" key="1">
    <source>
        <dbReference type="ARBA" id="ARBA00010088"/>
    </source>
</evidence>
<dbReference type="VEuPathDB" id="FungiDB:AFUB_099830"/>
<name>B0YEN8_ASPFC</name>
<dbReference type="AlphaFoldDB" id="B0YEN8"/>
<comment type="similarity">
    <text evidence="1">Belongs to the peptidase S33 family.</text>
</comment>
<keyword evidence="2 4" id="KW-0378">Hydrolase</keyword>
<reference evidence="4 5" key="1">
    <citation type="journal article" date="2008" name="PLoS Genet.">
        <title>Genomic islands in the pathogenic filamentous fungus Aspergillus fumigatus.</title>
        <authorList>
            <person name="Fedorova N.D."/>
            <person name="Khaldi N."/>
            <person name="Joardar V.S."/>
            <person name="Maiti R."/>
            <person name="Amedeo P."/>
            <person name="Anderson M.J."/>
            <person name="Crabtree J."/>
            <person name="Silva J.C."/>
            <person name="Badger J.H."/>
            <person name="Albarraq A."/>
            <person name="Angiuoli S."/>
            <person name="Bussey H."/>
            <person name="Bowyer P."/>
            <person name="Cotty P.J."/>
            <person name="Dyer P.S."/>
            <person name="Egan A."/>
            <person name="Galens K."/>
            <person name="Fraser-Liggett C.M."/>
            <person name="Haas B.J."/>
            <person name="Inman J.M."/>
            <person name="Kent R."/>
            <person name="Lemieux S."/>
            <person name="Malavazi I."/>
            <person name="Orvis J."/>
            <person name="Roemer T."/>
            <person name="Ronning C.M."/>
            <person name="Sundaram J.P."/>
            <person name="Sutton G."/>
            <person name="Turner G."/>
            <person name="Venter J.C."/>
            <person name="White O.R."/>
            <person name="Whitty B.R."/>
            <person name="Youngman P."/>
            <person name="Wolfe K.H."/>
            <person name="Goldman G.H."/>
            <person name="Wortman J.R."/>
            <person name="Jiang B."/>
            <person name="Denning D.W."/>
            <person name="Nierman W.C."/>
        </authorList>
    </citation>
    <scope>NUCLEOTIDE SEQUENCE [LARGE SCALE GENOMIC DNA]</scope>
    <source>
        <strain evidence="5">CBS 144.89 / FGSC A1163 / CEA10</strain>
    </source>
</reference>
<keyword evidence="5" id="KW-1185">Reference proteome</keyword>
<dbReference type="InterPro" id="IPR029058">
    <property type="entry name" value="AB_hydrolase_fold"/>
</dbReference>
<gene>
    <name evidence="4" type="ORF">AFUB_099830</name>
</gene>
<evidence type="ECO:0000256" key="3">
    <source>
        <dbReference type="SAM" id="MobiDB-lite"/>
    </source>
</evidence>